<feature type="region of interest" description="Disordered" evidence="2">
    <location>
        <begin position="1"/>
        <end position="25"/>
    </location>
</feature>
<keyword evidence="1" id="KW-0175">Coiled coil</keyword>
<reference evidence="4" key="1">
    <citation type="submission" date="2020-05" db="EMBL/GenBank/DDBJ databases">
        <authorList>
            <person name="Chiriac C."/>
            <person name="Salcher M."/>
            <person name="Ghai R."/>
            <person name="Kavagutti S V."/>
        </authorList>
    </citation>
    <scope>NUCLEOTIDE SEQUENCE</scope>
</reference>
<gene>
    <name evidence="4" type="ORF">UFOPK1506_00792</name>
</gene>
<dbReference type="InterPro" id="IPR032305">
    <property type="entry name" value="GTP-bd_M"/>
</dbReference>
<name>A0A6J6D2I2_9ZZZZ</name>
<dbReference type="CDD" id="cd01878">
    <property type="entry name" value="HflX"/>
    <property type="match status" value="1"/>
</dbReference>
<dbReference type="GO" id="GO:0005737">
    <property type="term" value="C:cytoplasm"/>
    <property type="evidence" value="ECO:0007669"/>
    <property type="project" value="TreeGrafter"/>
</dbReference>
<dbReference type="PANTHER" id="PTHR10229">
    <property type="entry name" value="GTP-BINDING PROTEIN HFLX"/>
    <property type="match status" value="1"/>
</dbReference>
<evidence type="ECO:0000259" key="3">
    <source>
        <dbReference type="PROSITE" id="PS51705"/>
    </source>
</evidence>
<dbReference type="PRINTS" id="PR00326">
    <property type="entry name" value="GTP1OBG"/>
</dbReference>
<protein>
    <submittedName>
        <fullName evidence="4">Unannotated protein</fullName>
    </submittedName>
</protein>
<dbReference type="InterPro" id="IPR006073">
    <property type="entry name" value="GTP-bd"/>
</dbReference>
<dbReference type="GO" id="GO:0043022">
    <property type="term" value="F:ribosome binding"/>
    <property type="evidence" value="ECO:0007669"/>
    <property type="project" value="TreeGrafter"/>
</dbReference>
<feature type="domain" description="Hflx-type G" evidence="3">
    <location>
        <begin position="63"/>
        <end position="227"/>
    </location>
</feature>
<dbReference type="InterPro" id="IPR027417">
    <property type="entry name" value="P-loop_NTPase"/>
</dbReference>
<dbReference type="EMBL" id="CAEZSV010000144">
    <property type="protein sequence ID" value="CAB4556583.1"/>
    <property type="molecule type" value="Genomic_DNA"/>
</dbReference>
<sequence>MGGRAGAGGAGGVGIGGRGPGETKIEIDRRRIRDRMAKLRREIAEMKVARDTKRQERVRHRIPSVAIAGYTNAGKSSLLNRLTGAGVLVENALFATLDPTTRRFEGSDGRVYTLTDTVGFVSHLPHQLVDAFKSTLEEVAGADLILHLVDGSHPEPLEQVRAVHQVIDEIGGSAIRELIVINKVDISDPHRIVELVNQLPGSIPISAHTGFGIADLQRAIEAALPHPDIEVNAVIPYTRGDLLHQIHERGEIFTEEHLADGTHVRALVDAHLASALERFSA</sequence>
<feature type="compositionally biased region" description="Gly residues" evidence="2">
    <location>
        <begin position="1"/>
        <end position="20"/>
    </location>
</feature>
<dbReference type="InterPro" id="IPR016496">
    <property type="entry name" value="GTPase_HflX"/>
</dbReference>
<dbReference type="GO" id="GO:0005525">
    <property type="term" value="F:GTP binding"/>
    <property type="evidence" value="ECO:0007669"/>
    <property type="project" value="InterPro"/>
</dbReference>
<evidence type="ECO:0000256" key="2">
    <source>
        <dbReference type="SAM" id="MobiDB-lite"/>
    </source>
</evidence>
<dbReference type="Pfam" id="PF16360">
    <property type="entry name" value="GTP-bdg_M"/>
    <property type="match status" value="1"/>
</dbReference>
<dbReference type="SUPFAM" id="SSF52540">
    <property type="entry name" value="P-loop containing nucleoside triphosphate hydrolases"/>
    <property type="match status" value="1"/>
</dbReference>
<feature type="coiled-coil region" evidence="1">
    <location>
        <begin position="29"/>
        <end position="56"/>
    </location>
</feature>
<dbReference type="NCBIfam" id="TIGR03156">
    <property type="entry name" value="GTP_HflX"/>
    <property type="match status" value="1"/>
</dbReference>
<dbReference type="Pfam" id="PF01926">
    <property type="entry name" value="MMR_HSR1"/>
    <property type="match status" value="1"/>
</dbReference>
<evidence type="ECO:0000256" key="1">
    <source>
        <dbReference type="SAM" id="Coils"/>
    </source>
</evidence>
<dbReference type="PROSITE" id="PS51705">
    <property type="entry name" value="G_HFLX"/>
    <property type="match status" value="1"/>
</dbReference>
<evidence type="ECO:0000313" key="4">
    <source>
        <dbReference type="EMBL" id="CAB4556583.1"/>
    </source>
</evidence>
<dbReference type="PANTHER" id="PTHR10229:SF0">
    <property type="entry name" value="GTP-BINDING PROTEIN 6-RELATED"/>
    <property type="match status" value="1"/>
</dbReference>
<accession>A0A6J6D2I2</accession>
<organism evidence="4">
    <name type="scientific">freshwater metagenome</name>
    <dbReference type="NCBI Taxonomy" id="449393"/>
    <lineage>
        <taxon>unclassified sequences</taxon>
        <taxon>metagenomes</taxon>
        <taxon>ecological metagenomes</taxon>
    </lineage>
</organism>
<dbReference type="InterPro" id="IPR030394">
    <property type="entry name" value="G_HFLX_dom"/>
</dbReference>
<dbReference type="Gene3D" id="3.40.50.300">
    <property type="entry name" value="P-loop containing nucleotide triphosphate hydrolases"/>
    <property type="match status" value="1"/>
</dbReference>
<dbReference type="AlphaFoldDB" id="A0A6J6D2I2"/>
<proteinExistence type="predicted"/>
<dbReference type="Gene3D" id="6.10.250.2860">
    <property type="match status" value="1"/>
</dbReference>